<protein>
    <submittedName>
        <fullName evidence="1">Uncharacterized protein</fullName>
    </submittedName>
</protein>
<organism evidence="1 2">
    <name type="scientific">Trifolium pratense</name>
    <name type="common">Red clover</name>
    <dbReference type="NCBI Taxonomy" id="57577"/>
    <lineage>
        <taxon>Eukaryota</taxon>
        <taxon>Viridiplantae</taxon>
        <taxon>Streptophyta</taxon>
        <taxon>Embryophyta</taxon>
        <taxon>Tracheophyta</taxon>
        <taxon>Spermatophyta</taxon>
        <taxon>Magnoliopsida</taxon>
        <taxon>eudicotyledons</taxon>
        <taxon>Gunneridae</taxon>
        <taxon>Pentapetalae</taxon>
        <taxon>rosids</taxon>
        <taxon>fabids</taxon>
        <taxon>Fabales</taxon>
        <taxon>Fabaceae</taxon>
        <taxon>Papilionoideae</taxon>
        <taxon>50 kb inversion clade</taxon>
        <taxon>NPAAA clade</taxon>
        <taxon>Hologalegina</taxon>
        <taxon>IRL clade</taxon>
        <taxon>Trifolieae</taxon>
        <taxon>Trifolium</taxon>
    </lineage>
</organism>
<name>A0A2K3K8J8_TRIPR</name>
<feature type="non-terminal residue" evidence="1">
    <location>
        <position position="1"/>
    </location>
</feature>
<dbReference type="AlphaFoldDB" id="A0A2K3K8J8"/>
<dbReference type="Proteomes" id="UP000236291">
    <property type="component" value="Unassembled WGS sequence"/>
</dbReference>
<reference evidence="1 2" key="1">
    <citation type="journal article" date="2014" name="Am. J. Bot.">
        <title>Genome assembly and annotation for red clover (Trifolium pratense; Fabaceae).</title>
        <authorList>
            <person name="Istvanek J."/>
            <person name="Jaros M."/>
            <person name="Krenek A."/>
            <person name="Repkova J."/>
        </authorList>
    </citation>
    <scope>NUCLEOTIDE SEQUENCE [LARGE SCALE GENOMIC DNA]</scope>
    <source>
        <strain evidence="2">cv. Tatra</strain>
        <tissue evidence="1">Young leaves</tissue>
    </source>
</reference>
<evidence type="ECO:0000313" key="1">
    <source>
        <dbReference type="EMBL" id="PNX62593.1"/>
    </source>
</evidence>
<comment type="caution">
    <text evidence="1">The sequence shown here is derived from an EMBL/GenBank/DDBJ whole genome shotgun (WGS) entry which is preliminary data.</text>
</comment>
<accession>A0A2K3K8J8</accession>
<proteinExistence type="predicted"/>
<reference evidence="1 2" key="2">
    <citation type="journal article" date="2017" name="Front. Plant Sci.">
        <title>Gene Classification and Mining of Molecular Markers Useful in Red Clover (Trifolium pratense) Breeding.</title>
        <authorList>
            <person name="Istvanek J."/>
            <person name="Dluhosova J."/>
            <person name="Dluhos P."/>
            <person name="Patkova L."/>
            <person name="Nedelnik J."/>
            <person name="Repkova J."/>
        </authorList>
    </citation>
    <scope>NUCLEOTIDE SEQUENCE [LARGE SCALE GENOMIC DNA]</scope>
    <source>
        <strain evidence="2">cv. Tatra</strain>
        <tissue evidence="1">Young leaves</tissue>
    </source>
</reference>
<evidence type="ECO:0000313" key="2">
    <source>
        <dbReference type="Proteomes" id="UP000236291"/>
    </source>
</evidence>
<dbReference type="EMBL" id="ASHM01148985">
    <property type="protein sequence ID" value="PNX62593.1"/>
    <property type="molecule type" value="Genomic_DNA"/>
</dbReference>
<sequence>HEAYKKLFTHNMEVNIKVFCAFVEDRISSNMECTLVLTIKNRKFGTSDMKIIEQVDKPLELTSCSSKSTVLCFI</sequence>
<gene>
    <name evidence="1" type="ORF">L195_g061219</name>
</gene>